<protein>
    <submittedName>
        <fullName evidence="3">Thioesterase</fullName>
    </submittedName>
</protein>
<dbReference type="EMBL" id="BJZO01000060">
    <property type="protein sequence ID" value="GEO82092.1"/>
    <property type="molecule type" value="Genomic_DNA"/>
</dbReference>
<evidence type="ECO:0000256" key="1">
    <source>
        <dbReference type="ARBA" id="ARBA00005953"/>
    </source>
</evidence>
<dbReference type="PANTHER" id="PTHR31793:SF27">
    <property type="entry name" value="NOVEL THIOESTERASE SUPERFAMILY DOMAIN AND SAPOSIN A-TYPE DOMAIN CONTAINING PROTEIN (0610012H03RIK)"/>
    <property type="match status" value="1"/>
</dbReference>
<reference evidence="3 4" key="1">
    <citation type="submission" date="2019-07" db="EMBL/GenBank/DDBJ databases">
        <title>Whole genome shotgun sequence of Rhodospirillum oryzae NBRC 107573.</title>
        <authorList>
            <person name="Hosoyama A."/>
            <person name="Uohara A."/>
            <person name="Ohji S."/>
            <person name="Ichikawa N."/>
        </authorList>
    </citation>
    <scope>NUCLEOTIDE SEQUENCE [LARGE SCALE GENOMIC DNA]</scope>
    <source>
        <strain evidence="3 4">NBRC 107573</strain>
    </source>
</reference>
<dbReference type="Pfam" id="PF13279">
    <property type="entry name" value="4HBT_2"/>
    <property type="match status" value="1"/>
</dbReference>
<dbReference type="Proteomes" id="UP000321567">
    <property type="component" value="Unassembled WGS sequence"/>
</dbReference>
<sequence length="163" mass="17477">MSAACDSIPCADSLALPGEDLAYPYRLAIQTRWGDLDPFAHVNNVTYYRFFEATLVTFLEEKAGLDLLSAPVIPFVAENRCRFLRPLARTGGGTWVEGGLRVARLGTTSVTYGLALFASGTGEVAALGAWVQVFVERASGRPAPVPPSVRTALETLGRETTAI</sequence>
<dbReference type="Gene3D" id="3.10.129.10">
    <property type="entry name" value="Hotdog Thioesterase"/>
    <property type="match status" value="1"/>
</dbReference>
<keyword evidence="4" id="KW-1185">Reference proteome</keyword>
<dbReference type="AlphaFoldDB" id="A0A512H9H4"/>
<evidence type="ECO:0000256" key="2">
    <source>
        <dbReference type="ARBA" id="ARBA00022801"/>
    </source>
</evidence>
<gene>
    <name evidence="3" type="ORF">ROR02_22230</name>
</gene>
<dbReference type="CDD" id="cd00586">
    <property type="entry name" value="4HBT"/>
    <property type="match status" value="1"/>
</dbReference>
<dbReference type="InterPro" id="IPR050563">
    <property type="entry name" value="4-hydroxybenzoyl-CoA_TE"/>
</dbReference>
<name>A0A512H9H4_9PROT</name>
<dbReference type="PANTHER" id="PTHR31793">
    <property type="entry name" value="4-HYDROXYBENZOYL-COA THIOESTERASE FAMILY MEMBER"/>
    <property type="match status" value="1"/>
</dbReference>
<evidence type="ECO:0000313" key="3">
    <source>
        <dbReference type="EMBL" id="GEO82092.1"/>
    </source>
</evidence>
<evidence type="ECO:0000313" key="4">
    <source>
        <dbReference type="Proteomes" id="UP000321567"/>
    </source>
</evidence>
<comment type="similarity">
    <text evidence="1">Belongs to the 4-hydroxybenzoyl-CoA thioesterase family.</text>
</comment>
<accession>A0A512H9H4</accession>
<dbReference type="RefSeq" id="WP_147164104.1">
    <property type="nucleotide sequence ID" value="NZ_BJZO01000060.1"/>
</dbReference>
<keyword evidence="2" id="KW-0378">Hydrolase</keyword>
<comment type="caution">
    <text evidence="3">The sequence shown here is derived from an EMBL/GenBank/DDBJ whole genome shotgun (WGS) entry which is preliminary data.</text>
</comment>
<proteinExistence type="inferred from homology"/>
<dbReference type="SUPFAM" id="SSF54637">
    <property type="entry name" value="Thioesterase/thiol ester dehydrase-isomerase"/>
    <property type="match status" value="1"/>
</dbReference>
<dbReference type="OrthoDB" id="9799036at2"/>
<organism evidence="3 4">
    <name type="scientific">Pararhodospirillum oryzae</name>
    <dbReference type="NCBI Taxonomy" id="478448"/>
    <lineage>
        <taxon>Bacteria</taxon>
        <taxon>Pseudomonadati</taxon>
        <taxon>Pseudomonadota</taxon>
        <taxon>Alphaproteobacteria</taxon>
        <taxon>Rhodospirillales</taxon>
        <taxon>Rhodospirillaceae</taxon>
        <taxon>Pararhodospirillum</taxon>
    </lineage>
</organism>
<dbReference type="GO" id="GO:0047617">
    <property type="term" value="F:fatty acyl-CoA hydrolase activity"/>
    <property type="evidence" value="ECO:0007669"/>
    <property type="project" value="TreeGrafter"/>
</dbReference>
<dbReference type="InterPro" id="IPR029069">
    <property type="entry name" value="HotDog_dom_sf"/>
</dbReference>